<accession>A0A660L0J4</accession>
<evidence type="ECO:0008006" key="4">
    <source>
        <dbReference type="Google" id="ProtNLM"/>
    </source>
</evidence>
<feature type="transmembrane region" description="Helical" evidence="1">
    <location>
        <begin position="242"/>
        <end position="269"/>
    </location>
</feature>
<evidence type="ECO:0000313" key="2">
    <source>
        <dbReference type="EMBL" id="RKQ87386.1"/>
    </source>
</evidence>
<comment type="caution">
    <text evidence="2">The sequence shown here is derived from an EMBL/GenBank/DDBJ whole genome shotgun (WGS) entry which is preliminary data.</text>
</comment>
<reference evidence="2 3" key="1">
    <citation type="submission" date="2018-10" db="EMBL/GenBank/DDBJ databases">
        <title>Genomic Encyclopedia of Archaeal and Bacterial Type Strains, Phase II (KMG-II): from individual species to whole genera.</title>
        <authorList>
            <person name="Goeker M."/>
        </authorList>
    </citation>
    <scope>NUCLEOTIDE SEQUENCE [LARGE SCALE GENOMIC DNA]</scope>
    <source>
        <strain evidence="2 3">DSM 14954</strain>
    </source>
</reference>
<dbReference type="OrthoDB" id="5242248at2"/>
<feature type="transmembrane region" description="Helical" evidence="1">
    <location>
        <begin position="359"/>
        <end position="375"/>
    </location>
</feature>
<evidence type="ECO:0000256" key="1">
    <source>
        <dbReference type="SAM" id="Phobius"/>
    </source>
</evidence>
<keyword evidence="1" id="KW-0472">Membrane</keyword>
<proteinExistence type="predicted"/>
<feature type="transmembrane region" description="Helical" evidence="1">
    <location>
        <begin position="325"/>
        <end position="347"/>
    </location>
</feature>
<dbReference type="Proteomes" id="UP000278962">
    <property type="component" value="Unassembled WGS sequence"/>
</dbReference>
<feature type="transmembrane region" description="Helical" evidence="1">
    <location>
        <begin position="52"/>
        <end position="74"/>
    </location>
</feature>
<dbReference type="EMBL" id="RBIL01000002">
    <property type="protein sequence ID" value="RKQ87386.1"/>
    <property type="molecule type" value="Genomic_DNA"/>
</dbReference>
<feature type="transmembrane region" description="Helical" evidence="1">
    <location>
        <begin position="81"/>
        <end position="99"/>
    </location>
</feature>
<protein>
    <recommendedName>
        <fullName evidence="4">Dolichyl-phosphate-mannose-protein mannosyltransferase</fullName>
    </recommendedName>
</protein>
<gene>
    <name evidence="2" type="ORF">C8N24_5407</name>
</gene>
<organism evidence="2 3">
    <name type="scientific">Solirubrobacter pauli</name>
    <dbReference type="NCBI Taxonomy" id="166793"/>
    <lineage>
        <taxon>Bacteria</taxon>
        <taxon>Bacillati</taxon>
        <taxon>Actinomycetota</taxon>
        <taxon>Thermoleophilia</taxon>
        <taxon>Solirubrobacterales</taxon>
        <taxon>Solirubrobacteraceae</taxon>
        <taxon>Solirubrobacter</taxon>
    </lineage>
</organism>
<evidence type="ECO:0000313" key="3">
    <source>
        <dbReference type="Proteomes" id="UP000278962"/>
    </source>
</evidence>
<dbReference type="AlphaFoldDB" id="A0A660L0J4"/>
<name>A0A660L0J4_9ACTN</name>
<keyword evidence="1" id="KW-1133">Transmembrane helix</keyword>
<keyword evidence="3" id="KW-1185">Reference proteome</keyword>
<feature type="transmembrane region" description="Helical" evidence="1">
    <location>
        <begin position="12"/>
        <end position="29"/>
    </location>
</feature>
<sequence length="423" mass="44942">MRVGAFAKQHATPLVAAILAAATVFVGLWEDGHGRLLGVPHPPFIGAWNPEVTAWMLLAVPCFVAGVALVNPLLRLKALPFAAALLALTLVLRLVLFAARLGTDYDRALEVLPRGEGKNEYLPTLAALDYGPRFFLDRFAELVPALPVHSAGHPPGLVLTMHYLGLDTGPKLAAFCILVGALSAPLTYVLARRLFEERTARIAGVLAAFAPAMLHFGATSADAVFLTLGLLAAIPLLSGRVVLGALVLAVVTMFAWSLLAVGAWATILLLTRDGFKPALKLAVACGIALVATQAALAAATGWDPIGTFHATHDVYTVGIASRRPYWFWLFGSPTAFFLILGAPIAWLAVARLAQRGPEAIAIFSVILVASVAGFTKAETERIWLFLVPFVCLAAAPLVKRPTLLVGALAVQAVVYELLFDTLW</sequence>
<feature type="transmembrane region" description="Helical" evidence="1">
    <location>
        <begin position="172"/>
        <end position="191"/>
    </location>
</feature>
<dbReference type="RefSeq" id="WP_121255897.1">
    <property type="nucleotide sequence ID" value="NZ_RBIL01000002.1"/>
</dbReference>
<feature type="transmembrane region" description="Helical" evidence="1">
    <location>
        <begin position="203"/>
        <end position="236"/>
    </location>
</feature>
<keyword evidence="1" id="KW-0812">Transmembrane</keyword>
<feature type="transmembrane region" description="Helical" evidence="1">
    <location>
        <begin position="381"/>
        <end position="398"/>
    </location>
</feature>